<reference evidence="2 3" key="1">
    <citation type="journal article" date="2024" name="J Genomics">
        <title>Draft genome sequencing and assembly of Favolaschia claudopus CIRM-BRFM 2984 isolated from oak limbs.</title>
        <authorList>
            <person name="Navarro D."/>
            <person name="Drula E."/>
            <person name="Chaduli D."/>
            <person name="Cazenave R."/>
            <person name="Ahrendt S."/>
            <person name="Wang J."/>
            <person name="Lipzen A."/>
            <person name="Daum C."/>
            <person name="Barry K."/>
            <person name="Grigoriev I.V."/>
            <person name="Favel A."/>
            <person name="Rosso M.N."/>
            <person name="Martin F."/>
        </authorList>
    </citation>
    <scope>NUCLEOTIDE SEQUENCE [LARGE SCALE GENOMIC DNA]</scope>
    <source>
        <strain evidence="2 3">CIRM-BRFM 2984</strain>
    </source>
</reference>
<evidence type="ECO:0000313" key="2">
    <source>
        <dbReference type="EMBL" id="KAK7064748.1"/>
    </source>
</evidence>
<accession>A0AAW0EKF5</accession>
<feature type="compositionally biased region" description="Basic and acidic residues" evidence="1">
    <location>
        <begin position="47"/>
        <end position="56"/>
    </location>
</feature>
<name>A0AAW0EKF5_9AGAR</name>
<keyword evidence="3" id="KW-1185">Reference proteome</keyword>
<proteinExistence type="predicted"/>
<feature type="region of interest" description="Disordered" evidence="1">
    <location>
        <begin position="87"/>
        <end position="157"/>
    </location>
</feature>
<feature type="compositionally biased region" description="Basic and acidic residues" evidence="1">
    <location>
        <begin position="121"/>
        <end position="131"/>
    </location>
</feature>
<organism evidence="2 3">
    <name type="scientific">Favolaschia claudopus</name>
    <dbReference type="NCBI Taxonomy" id="2862362"/>
    <lineage>
        <taxon>Eukaryota</taxon>
        <taxon>Fungi</taxon>
        <taxon>Dikarya</taxon>
        <taxon>Basidiomycota</taxon>
        <taxon>Agaricomycotina</taxon>
        <taxon>Agaricomycetes</taxon>
        <taxon>Agaricomycetidae</taxon>
        <taxon>Agaricales</taxon>
        <taxon>Marasmiineae</taxon>
        <taxon>Mycenaceae</taxon>
        <taxon>Favolaschia</taxon>
    </lineage>
</organism>
<feature type="compositionally biased region" description="Basic and acidic residues" evidence="1">
    <location>
        <begin position="87"/>
        <end position="97"/>
    </location>
</feature>
<dbReference type="Proteomes" id="UP001362999">
    <property type="component" value="Unassembled WGS sequence"/>
</dbReference>
<feature type="region of interest" description="Disordered" evidence="1">
    <location>
        <begin position="47"/>
        <end position="72"/>
    </location>
</feature>
<evidence type="ECO:0000313" key="3">
    <source>
        <dbReference type="Proteomes" id="UP001362999"/>
    </source>
</evidence>
<protein>
    <submittedName>
        <fullName evidence="2">Uncharacterized protein</fullName>
    </submittedName>
</protein>
<comment type="caution">
    <text evidence="2">The sequence shown here is derived from an EMBL/GenBank/DDBJ whole genome shotgun (WGS) entry which is preliminary data.</text>
</comment>
<gene>
    <name evidence="2" type="ORF">R3P38DRAFT_2757369</name>
</gene>
<feature type="compositionally biased region" description="Low complexity" evidence="1">
    <location>
        <begin position="103"/>
        <end position="115"/>
    </location>
</feature>
<sequence>MFTHIYPKSRPPVTQPSPFPRAIIQTLLAEQDVQINAYRRRLDQIHQAEKRRKENPNEDIATQVEEAENPFRDAQAVVDLEQVWSEYEREQRERERATPSPSPSSSSESSESLLSVDDFLEWLRDDEDGKGKQKPLGSLDLERPLPPIPPSPVSDVHSIHDNEELHRLFPDLPPVLITKIVEHEFKPMDLAKLNPRRREEKWENGCSFADYPSMYSLLAPISSYFCVLQAGMAIKSESAEATRVVGQSGMRYIAHLIELDVAFQWGAVVQYHMQFHNDRRQEMVYSDYSKWAVPDAKLIKKVLEGRERTGHTYDVKLYGRKAEQRVVLAERYNLPNIS</sequence>
<dbReference type="AlphaFoldDB" id="A0AAW0EKF5"/>
<evidence type="ECO:0000256" key="1">
    <source>
        <dbReference type="SAM" id="MobiDB-lite"/>
    </source>
</evidence>
<dbReference type="EMBL" id="JAWWNJ010000001">
    <property type="protein sequence ID" value="KAK7064748.1"/>
    <property type="molecule type" value="Genomic_DNA"/>
</dbReference>